<keyword evidence="8" id="KW-1185">Reference proteome</keyword>
<evidence type="ECO:0000313" key="8">
    <source>
        <dbReference type="Proteomes" id="UP000887116"/>
    </source>
</evidence>
<keyword evidence="3" id="KW-0862">Zinc</keyword>
<dbReference type="GO" id="GO:0005634">
    <property type="term" value="C:nucleus"/>
    <property type="evidence" value="ECO:0007669"/>
    <property type="project" value="TreeGrafter"/>
</dbReference>
<evidence type="ECO:0000313" key="7">
    <source>
        <dbReference type="EMBL" id="GFQ64446.1"/>
    </source>
</evidence>
<feature type="region of interest" description="Disordered" evidence="4">
    <location>
        <begin position="270"/>
        <end position="300"/>
    </location>
</feature>
<dbReference type="SMART" id="SM00293">
    <property type="entry name" value="PWWP"/>
    <property type="match status" value="1"/>
</dbReference>
<feature type="domain" description="CW-type" evidence="6">
    <location>
        <begin position="17"/>
        <end position="83"/>
    </location>
</feature>
<comment type="caution">
    <text evidence="7">The sequence shown here is derived from an EMBL/GenBank/DDBJ whole genome shotgun (WGS) entry which is preliminary data.</text>
</comment>
<evidence type="ECO:0000256" key="2">
    <source>
        <dbReference type="ARBA" id="ARBA00022771"/>
    </source>
</evidence>
<evidence type="ECO:0000259" key="6">
    <source>
        <dbReference type="PROSITE" id="PS51050"/>
    </source>
</evidence>
<dbReference type="PROSITE" id="PS51050">
    <property type="entry name" value="ZF_CW"/>
    <property type="match status" value="1"/>
</dbReference>
<keyword evidence="2" id="KW-0863">Zinc-finger</keyword>
<feature type="compositionally biased region" description="Basic and acidic residues" evidence="4">
    <location>
        <begin position="287"/>
        <end position="300"/>
    </location>
</feature>
<dbReference type="Gene3D" id="3.30.40.100">
    <property type="match status" value="1"/>
</dbReference>
<name>A0A8X6K6Q5_TRICU</name>
<gene>
    <name evidence="7" type="primary">Zcwpw1</name>
    <name evidence="7" type="ORF">TNCT_408231</name>
</gene>
<dbReference type="Pfam" id="PF07496">
    <property type="entry name" value="zf-CW"/>
    <property type="match status" value="1"/>
</dbReference>
<evidence type="ECO:0000259" key="5">
    <source>
        <dbReference type="PROSITE" id="PS50812"/>
    </source>
</evidence>
<dbReference type="CDD" id="cd20145">
    <property type="entry name" value="PWWP_ZCWPW1"/>
    <property type="match status" value="1"/>
</dbReference>
<dbReference type="OrthoDB" id="6435831at2759"/>
<keyword evidence="1" id="KW-0479">Metal-binding</keyword>
<dbReference type="AlphaFoldDB" id="A0A8X6K6Q5"/>
<protein>
    <submittedName>
        <fullName evidence="7">Zinc finger CW-type PWWP domain protein 1</fullName>
    </submittedName>
</protein>
<dbReference type="SUPFAM" id="SSF63748">
    <property type="entry name" value="Tudor/PWWP/MBT"/>
    <property type="match status" value="1"/>
</dbReference>
<proteinExistence type="predicted"/>
<reference evidence="7" key="1">
    <citation type="submission" date="2020-07" db="EMBL/GenBank/DDBJ databases">
        <title>Multicomponent nature underlies the extraordinary mechanical properties of spider dragline silk.</title>
        <authorList>
            <person name="Kono N."/>
            <person name="Nakamura H."/>
            <person name="Mori M."/>
            <person name="Yoshida Y."/>
            <person name="Ohtoshi R."/>
            <person name="Malay A.D."/>
            <person name="Moran D.A.P."/>
            <person name="Tomita M."/>
            <person name="Numata K."/>
            <person name="Arakawa K."/>
        </authorList>
    </citation>
    <scope>NUCLEOTIDE SEQUENCE</scope>
</reference>
<dbReference type="Proteomes" id="UP000887116">
    <property type="component" value="Unassembled WGS sequence"/>
</dbReference>
<dbReference type="Gene3D" id="2.30.30.140">
    <property type="match status" value="1"/>
</dbReference>
<evidence type="ECO:0000256" key="4">
    <source>
        <dbReference type="SAM" id="MobiDB-lite"/>
    </source>
</evidence>
<dbReference type="GO" id="GO:0008270">
    <property type="term" value="F:zinc ion binding"/>
    <property type="evidence" value="ECO:0007669"/>
    <property type="project" value="UniProtKB-KW"/>
</dbReference>
<organism evidence="7 8">
    <name type="scientific">Trichonephila clavata</name>
    <name type="common">Joro spider</name>
    <name type="synonym">Nephila clavata</name>
    <dbReference type="NCBI Taxonomy" id="2740835"/>
    <lineage>
        <taxon>Eukaryota</taxon>
        <taxon>Metazoa</taxon>
        <taxon>Ecdysozoa</taxon>
        <taxon>Arthropoda</taxon>
        <taxon>Chelicerata</taxon>
        <taxon>Arachnida</taxon>
        <taxon>Araneae</taxon>
        <taxon>Araneomorphae</taxon>
        <taxon>Entelegynae</taxon>
        <taxon>Araneoidea</taxon>
        <taxon>Nephilidae</taxon>
        <taxon>Trichonephila</taxon>
    </lineage>
</organism>
<dbReference type="InterPro" id="IPR042778">
    <property type="entry name" value="ZCWPW1/ZCWPW2"/>
</dbReference>
<dbReference type="EMBL" id="BMAO01020014">
    <property type="protein sequence ID" value="GFQ64446.1"/>
    <property type="molecule type" value="Genomic_DNA"/>
</dbReference>
<evidence type="ECO:0000256" key="3">
    <source>
        <dbReference type="ARBA" id="ARBA00022833"/>
    </source>
</evidence>
<evidence type="ECO:0000256" key="1">
    <source>
        <dbReference type="ARBA" id="ARBA00022723"/>
    </source>
</evidence>
<accession>A0A8X6K6Q5</accession>
<dbReference type="PROSITE" id="PS50812">
    <property type="entry name" value="PWWP"/>
    <property type="match status" value="1"/>
</dbReference>
<feature type="non-terminal residue" evidence="7">
    <location>
        <position position="1"/>
    </location>
</feature>
<feature type="compositionally biased region" description="Basic residues" evidence="4">
    <location>
        <begin position="276"/>
        <end position="286"/>
    </location>
</feature>
<dbReference type="Pfam" id="PF00855">
    <property type="entry name" value="PWWP"/>
    <property type="match status" value="1"/>
</dbReference>
<dbReference type="PANTHER" id="PTHR15999">
    <property type="entry name" value="ZINC FINGER CW-TYPE PWWP DOMAIN PROTEIN 1"/>
    <property type="match status" value="1"/>
</dbReference>
<dbReference type="InterPro" id="IPR011124">
    <property type="entry name" value="Znf_CW"/>
</dbReference>
<sequence length="300" mass="34831">MNEAGGVRVNDEKETTRDRTLKWIEKYASENFGILILCEVCSKWRISYQYADKKEVPDKWQCSMLLHANEMKGKCTDTEETFEDLLNIMYYPGSLVWAKYANYPWWPGMIDLDPDYIRFFEPCENNSLIYHVTFFDKPLTRNWISETLIHPFSPEAPEKNKKRRFDSDLFRALRTAHAAEKLPIKERLKKFSFAINYKGPWPIATNSDDDELDEETQETNATNLPTVAAGNNSTCDTINEENVNNSATVEGTTTVPKKWVKNVTEKERISPILEKAKHRSNKKAKKHSTEKERKCSVVTK</sequence>
<feature type="domain" description="PWWP" evidence="5">
    <location>
        <begin position="92"/>
        <end position="155"/>
    </location>
</feature>
<dbReference type="InterPro" id="IPR000313">
    <property type="entry name" value="PWWP_dom"/>
</dbReference>
<dbReference type="PANTHER" id="PTHR15999:SF2">
    <property type="entry name" value="ZINC FINGER CW-TYPE PWWP DOMAIN PROTEIN 1"/>
    <property type="match status" value="1"/>
</dbReference>